<comment type="caution">
    <text evidence="1">The sequence shown here is derived from an EMBL/GenBank/DDBJ whole genome shotgun (WGS) entry which is preliminary data.</text>
</comment>
<dbReference type="RefSeq" id="WP_264071989.1">
    <property type="nucleotide sequence ID" value="NZ_JACKTY010000051.1"/>
</dbReference>
<evidence type="ECO:0000313" key="1">
    <source>
        <dbReference type="EMBL" id="MCV7230702.1"/>
    </source>
</evidence>
<keyword evidence="2" id="KW-1185">Reference proteome</keyword>
<dbReference type="Proteomes" id="UP001526201">
    <property type="component" value="Unassembled WGS sequence"/>
</dbReference>
<sequence>MSYIGDKREQLAPGTRLGPDFDGIVHEVTDATYNPTTNRTKISTRKLEIADSRLRFVGGDQ</sequence>
<evidence type="ECO:0000313" key="2">
    <source>
        <dbReference type="Proteomes" id="UP001526201"/>
    </source>
</evidence>
<dbReference type="EMBL" id="JACKTY010000051">
    <property type="protein sequence ID" value="MCV7230702.1"/>
    <property type="molecule type" value="Genomic_DNA"/>
</dbReference>
<organism evidence="1 2">
    <name type="scientific">Mycolicibacterium komossense</name>
    <dbReference type="NCBI Taxonomy" id="1779"/>
    <lineage>
        <taxon>Bacteria</taxon>
        <taxon>Bacillati</taxon>
        <taxon>Actinomycetota</taxon>
        <taxon>Actinomycetes</taxon>
        <taxon>Mycobacteriales</taxon>
        <taxon>Mycobacteriaceae</taxon>
        <taxon>Mycolicibacterium</taxon>
    </lineage>
</organism>
<reference evidence="1 2" key="1">
    <citation type="journal article" date="2022" name="BMC Genomics">
        <title>Comparative genome analysis of mycobacteria focusing on tRNA and non-coding RNA.</title>
        <authorList>
            <person name="Behra P.R.K."/>
            <person name="Pettersson B.M.F."/>
            <person name="Ramesh M."/>
            <person name="Das S."/>
            <person name="Dasgupta S."/>
            <person name="Kirsebom L.A."/>
        </authorList>
    </citation>
    <scope>NUCLEOTIDE SEQUENCE [LARGE SCALE GENOMIC DNA]</scope>
    <source>
        <strain evidence="1 2">DSM 44078</strain>
    </source>
</reference>
<proteinExistence type="predicted"/>
<evidence type="ECO:0008006" key="3">
    <source>
        <dbReference type="Google" id="ProtNLM"/>
    </source>
</evidence>
<name>A0ABT3CML5_9MYCO</name>
<gene>
    <name evidence="1" type="ORF">H7J73_32310</name>
</gene>
<protein>
    <recommendedName>
        <fullName evidence="3">Hypervirulence associated protein TUDOR domain-containing protein</fullName>
    </recommendedName>
</protein>
<accession>A0ABT3CML5</accession>